<proteinExistence type="predicted"/>
<gene>
    <name evidence="2" type="ORF">V5N11_000860</name>
</gene>
<evidence type="ECO:0000313" key="2">
    <source>
        <dbReference type="EMBL" id="KAL1218233.1"/>
    </source>
</evidence>
<dbReference type="Gene3D" id="3.30.420.10">
    <property type="entry name" value="Ribonuclease H-like superfamily/Ribonuclease H"/>
    <property type="match status" value="1"/>
</dbReference>
<evidence type="ECO:0000259" key="1">
    <source>
        <dbReference type="Pfam" id="PF13456"/>
    </source>
</evidence>
<dbReference type="InterPro" id="IPR002156">
    <property type="entry name" value="RNaseH_domain"/>
</dbReference>
<evidence type="ECO:0000313" key="3">
    <source>
        <dbReference type="Proteomes" id="UP001558713"/>
    </source>
</evidence>
<protein>
    <recommendedName>
        <fullName evidence="1">RNase H type-1 domain-containing protein</fullName>
    </recommendedName>
</protein>
<dbReference type="Proteomes" id="UP001558713">
    <property type="component" value="Unassembled WGS sequence"/>
</dbReference>
<reference evidence="2 3" key="1">
    <citation type="submission" date="2024-04" db="EMBL/GenBank/DDBJ databases">
        <title>Genome assembly C_amara_ONT_v2.</title>
        <authorList>
            <person name="Yant L."/>
            <person name="Moore C."/>
            <person name="Slenker M."/>
        </authorList>
    </citation>
    <scope>NUCLEOTIDE SEQUENCE [LARGE SCALE GENOMIC DNA]</scope>
    <source>
        <tissue evidence="2">Leaf</tissue>
    </source>
</reference>
<sequence length="138" mass="15776">MCGGSWLLRDHHGKAQFHARDIVLPAENRTAGELRCILWAVQSLSDLQITDVELWSQCGAAIEALNNPCDWPKYRSLFNRFQRIRQKFRYCEFKNSSAQANLAARRISHSITQDGRVNSYLTADGPGWLHSILENDCQ</sequence>
<comment type="caution">
    <text evidence="2">The sequence shown here is derived from an EMBL/GenBank/DDBJ whole genome shotgun (WGS) entry which is preliminary data.</text>
</comment>
<feature type="domain" description="RNase H type-1" evidence="1">
    <location>
        <begin position="5"/>
        <end position="108"/>
    </location>
</feature>
<keyword evidence="3" id="KW-1185">Reference proteome</keyword>
<name>A0ABD1BM16_CARAN</name>
<dbReference type="AlphaFoldDB" id="A0ABD1BM16"/>
<dbReference type="EMBL" id="JBANAX010000219">
    <property type="protein sequence ID" value="KAL1218233.1"/>
    <property type="molecule type" value="Genomic_DNA"/>
</dbReference>
<dbReference type="Pfam" id="PF13456">
    <property type="entry name" value="RVT_3"/>
    <property type="match status" value="1"/>
</dbReference>
<organism evidence="2 3">
    <name type="scientific">Cardamine amara subsp. amara</name>
    <dbReference type="NCBI Taxonomy" id="228776"/>
    <lineage>
        <taxon>Eukaryota</taxon>
        <taxon>Viridiplantae</taxon>
        <taxon>Streptophyta</taxon>
        <taxon>Embryophyta</taxon>
        <taxon>Tracheophyta</taxon>
        <taxon>Spermatophyta</taxon>
        <taxon>Magnoliopsida</taxon>
        <taxon>eudicotyledons</taxon>
        <taxon>Gunneridae</taxon>
        <taxon>Pentapetalae</taxon>
        <taxon>rosids</taxon>
        <taxon>malvids</taxon>
        <taxon>Brassicales</taxon>
        <taxon>Brassicaceae</taxon>
        <taxon>Cardamineae</taxon>
        <taxon>Cardamine</taxon>
    </lineage>
</organism>
<dbReference type="InterPro" id="IPR036397">
    <property type="entry name" value="RNaseH_sf"/>
</dbReference>
<accession>A0ABD1BM16</accession>